<reference evidence="1 2" key="2">
    <citation type="journal article" date="2017" name="Front. Plant Sci.">
        <title>Gene Classification and Mining of Molecular Markers Useful in Red Clover (Trifolium pratense) Breeding.</title>
        <authorList>
            <person name="Istvanek J."/>
            <person name="Dluhosova J."/>
            <person name="Dluhos P."/>
            <person name="Patkova L."/>
            <person name="Nedelnik J."/>
            <person name="Repkova J."/>
        </authorList>
    </citation>
    <scope>NUCLEOTIDE SEQUENCE [LARGE SCALE GENOMIC DNA]</scope>
    <source>
        <strain evidence="2">cv. Tatra</strain>
        <tissue evidence="1">Young leaves</tissue>
    </source>
</reference>
<dbReference type="EMBL" id="ASHM01069518">
    <property type="protein sequence ID" value="PNX54900.1"/>
    <property type="molecule type" value="Genomic_DNA"/>
</dbReference>
<gene>
    <name evidence="1" type="ORF">L195_g048523</name>
</gene>
<evidence type="ECO:0000313" key="2">
    <source>
        <dbReference type="Proteomes" id="UP000236291"/>
    </source>
</evidence>
<dbReference type="AlphaFoldDB" id="A0A2K3JLI3"/>
<sequence>EPDVMIPGSSQDLTVVSEPMVVDPAPCVKSLPDKVGEHTHKIMDGLTVEGEMLIFQV</sequence>
<proteinExistence type="predicted"/>
<accession>A0A2K3JLI3</accession>
<comment type="caution">
    <text evidence="1">The sequence shown here is derived from an EMBL/GenBank/DDBJ whole genome shotgun (WGS) entry which is preliminary data.</text>
</comment>
<protein>
    <submittedName>
        <fullName evidence="1">Uncharacterized protein</fullName>
    </submittedName>
</protein>
<dbReference type="Proteomes" id="UP000236291">
    <property type="component" value="Unassembled WGS sequence"/>
</dbReference>
<organism evidence="1 2">
    <name type="scientific">Trifolium pratense</name>
    <name type="common">Red clover</name>
    <dbReference type="NCBI Taxonomy" id="57577"/>
    <lineage>
        <taxon>Eukaryota</taxon>
        <taxon>Viridiplantae</taxon>
        <taxon>Streptophyta</taxon>
        <taxon>Embryophyta</taxon>
        <taxon>Tracheophyta</taxon>
        <taxon>Spermatophyta</taxon>
        <taxon>Magnoliopsida</taxon>
        <taxon>eudicotyledons</taxon>
        <taxon>Gunneridae</taxon>
        <taxon>Pentapetalae</taxon>
        <taxon>rosids</taxon>
        <taxon>fabids</taxon>
        <taxon>Fabales</taxon>
        <taxon>Fabaceae</taxon>
        <taxon>Papilionoideae</taxon>
        <taxon>50 kb inversion clade</taxon>
        <taxon>NPAAA clade</taxon>
        <taxon>Hologalegina</taxon>
        <taxon>IRL clade</taxon>
        <taxon>Trifolieae</taxon>
        <taxon>Trifolium</taxon>
    </lineage>
</organism>
<feature type="non-terminal residue" evidence="1">
    <location>
        <position position="1"/>
    </location>
</feature>
<name>A0A2K3JLI3_TRIPR</name>
<evidence type="ECO:0000313" key="1">
    <source>
        <dbReference type="EMBL" id="PNX54900.1"/>
    </source>
</evidence>
<reference evidence="1 2" key="1">
    <citation type="journal article" date="2014" name="Am. J. Bot.">
        <title>Genome assembly and annotation for red clover (Trifolium pratense; Fabaceae).</title>
        <authorList>
            <person name="Istvanek J."/>
            <person name="Jaros M."/>
            <person name="Krenek A."/>
            <person name="Repkova J."/>
        </authorList>
    </citation>
    <scope>NUCLEOTIDE SEQUENCE [LARGE SCALE GENOMIC DNA]</scope>
    <source>
        <strain evidence="2">cv. Tatra</strain>
        <tissue evidence="1">Young leaves</tissue>
    </source>
</reference>